<gene>
    <name evidence="2" type="ORF">CRU78_13475</name>
</gene>
<dbReference type="InterPro" id="IPR003362">
    <property type="entry name" value="Bact_transf"/>
</dbReference>
<protein>
    <recommendedName>
        <fullName evidence="1">Bacterial sugar transferase domain-containing protein</fullName>
    </recommendedName>
</protein>
<comment type="caution">
    <text evidence="2">The sequence shown here is derived from an EMBL/GenBank/DDBJ whole genome shotgun (WGS) entry which is preliminary data.</text>
</comment>
<sequence length="89" mass="10179">MKRLLDLCLAVPTAAVLALRLLMLVIAVKVSSSGPVLYWYDREGRDNRIFRMPRLRRLRTGTPAVATHRVLSAYGHDNRDTPDHESHDR</sequence>
<feature type="domain" description="Bacterial sugar transferase" evidence="1">
    <location>
        <begin position="2"/>
        <end position="66"/>
    </location>
</feature>
<evidence type="ECO:0000259" key="1">
    <source>
        <dbReference type="Pfam" id="PF02397"/>
    </source>
</evidence>
<proteinExistence type="predicted"/>
<dbReference type="EMBL" id="PDHS01000321">
    <property type="protein sequence ID" value="MQM31469.1"/>
    <property type="molecule type" value="Genomic_DNA"/>
</dbReference>
<dbReference type="Proteomes" id="UP000342300">
    <property type="component" value="Unassembled WGS sequence"/>
</dbReference>
<dbReference type="Pfam" id="PF02397">
    <property type="entry name" value="Bac_transf"/>
    <property type="match status" value="1"/>
</dbReference>
<reference evidence="2 3" key="1">
    <citation type="submission" date="2017-09" db="EMBL/GenBank/DDBJ databases">
        <title>Metagenomic Analysis Reveals Denitrifying Candidatus Accumulibacter and Flanking Population as a Source of N2O.</title>
        <authorList>
            <person name="Gao H."/>
            <person name="Mao Y."/>
            <person name="Zhao X."/>
            <person name="Liu W.-T."/>
            <person name="Zhang T."/>
            <person name="Wells G."/>
        </authorList>
    </citation>
    <scope>NUCLEOTIDE SEQUENCE [LARGE SCALE GENOMIC DNA]</scope>
    <source>
        <strain evidence="2">CANDO_2_IC</strain>
    </source>
</reference>
<dbReference type="AlphaFoldDB" id="A0A6A7RVQ9"/>
<accession>A0A6A7RVQ9</accession>
<name>A0A6A7RVQ9_9PROT</name>
<organism evidence="2 3">
    <name type="scientific">Candidatus Accumulibacter phosphatis</name>
    <dbReference type="NCBI Taxonomy" id="327160"/>
    <lineage>
        <taxon>Bacteria</taxon>
        <taxon>Pseudomonadati</taxon>
        <taxon>Pseudomonadota</taxon>
        <taxon>Betaproteobacteria</taxon>
        <taxon>Candidatus Accumulibacter</taxon>
    </lineage>
</organism>
<evidence type="ECO:0000313" key="3">
    <source>
        <dbReference type="Proteomes" id="UP000342300"/>
    </source>
</evidence>
<evidence type="ECO:0000313" key="2">
    <source>
        <dbReference type="EMBL" id="MQM31469.1"/>
    </source>
</evidence>